<reference evidence="2 3" key="1">
    <citation type="submission" date="2018-08" db="EMBL/GenBank/DDBJ databases">
        <title>A genome reference for cultivated species of the human gut microbiota.</title>
        <authorList>
            <person name="Zou Y."/>
            <person name="Xue W."/>
            <person name="Luo G."/>
        </authorList>
    </citation>
    <scope>NUCLEOTIDE SEQUENCE [LARGE SCALE GENOMIC DNA]</scope>
    <source>
        <strain evidence="2 3">AM18-6</strain>
    </source>
</reference>
<keyword evidence="1" id="KW-1133">Transmembrane helix</keyword>
<organism evidence="2 3">
    <name type="scientific">Bacteroides fragilis</name>
    <dbReference type="NCBI Taxonomy" id="817"/>
    <lineage>
        <taxon>Bacteria</taxon>
        <taxon>Pseudomonadati</taxon>
        <taxon>Bacteroidota</taxon>
        <taxon>Bacteroidia</taxon>
        <taxon>Bacteroidales</taxon>
        <taxon>Bacteroidaceae</taxon>
        <taxon>Bacteroides</taxon>
    </lineage>
</organism>
<keyword evidence="1" id="KW-0472">Membrane</keyword>
<gene>
    <name evidence="2" type="ORF">DW228_06690</name>
</gene>
<evidence type="ECO:0000313" key="2">
    <source>
        <dbReference type="EMBL" id="RHH14481.1"/>
    </source>
</evidence>
<protein>
    <recommendedName>
        <fullName evidence="4">Transmembrane protein</fullName>
    </recommendedName>
</protein>
<evidence type="ECO:0008006" key="4">
    <source>
        <dbReference type="Google" id="ProtNLM"/>
    </source>
</evidence>
<evidence type="ECO:0000313" key="3">
    <source>
        <dbReference type="Proteomes" id="UP000266644"/>
    </source>
</evidence>
<accession>A0A396C1P1</accession>
<feature type="transmembrane region" description="Helical" evidence="1">
    <location>
        <begin position="9"/>
        <end position="29"/>
    </location>
</feature>
<name>A0A396C1P1_BACFG</name>
<sequence>MKESEIKLLVLLKISPWIIAVLVFIVIIIKECTDDTNPMDNSINKSIEYVEMVNVSDKKNNGFRVTYVTKLPVTKERLAEIQSRPHLIRAFYQLQKDAMVHFKNNMLYTDIYDFSQFAKQYDCDADISIHCIFVMGEKKKELYIGQNPKIPNSAKWMDSNTEQGNLWINHDDIYYYRPGDSRFYRYWKCQYPFNFSYADEHFSHFSEDERIR</sequence>
<dbReference type="EMBL" id="QRJE01000008">
    <property type="protein sequence ID" value="RHH14481.1"/>
    <property type="molecule type" value="Genomic_DNA"/>
</dbReference>
<dbReference type="Proteomes" id="UP000266644">
    <property type="component" value="Unassembled WGS sequence"/>
</dbReference>
<evidence type="ECO:0000256" key="1">
    <source>
        <dbReference type="SAM" id="Phobius"/>
    </source>
</evidence>
<keyword evidence="1" id="KW-0812">Transmembrane</keyword>
<comment type="caution">
    <text evidence="2">The sequence shown here is derived from an EMBL/GenBank/DDBJ whole genome shotgun (WGS) entry which is preliminary data.</text>
</comment>
<dbReference type="AlphaFoldDB" id="A0A396C1P1"/>
<dbReference type="RefSeq" id="WP_122330129.1">
    <property type="nucleotide sequence ID" value="NZ_JAQDYY010000001.1"/>
</dbReference>
<proteinExistence type="predicted"/>